<keyword evidence="1" id="KW-0680">Restriction system</keyword>
<comment type="caution">
    <text evidence="5">The sequence shown here is derived from an EMBL/GenBank/DDBJ whole genome shotgun (WGS) entry which is preliminary data.</text>
</comment>
<reference evidence="5 6" key="1">
    <citation type="journal article" date="2015" name="Nature">
        <title>rRNA introns, odd ribosomes, and small enigmatic genomes across a large radiation of phyla.</title>
        <authorList>
            <person name="Brown C.T."/>
            <person name="Hug L.A."/>
            <person name="Thomas B.C."/>
            <person name="Sharon I."/>
            <person name="Castelle C.J."/>
            <person name="Singh A."/>
            <person name="Wilkins M.J."/>
            <person name="Williams K.H."/>
            <person name="Banfield J.F."/>
        </authorList>
    </citation>
    <scope>NUCLEOTIDE SEQUENCE [LARGE SCALE GENOMIC DNA]</scope>
</reference>
<dbReference type="InterPro" id="IPR029464">
    <property type="entry name" value="HSDR_N"/>
</dbReference>
<dbReference type="InterPro" id="IPR002052">
    <property type="entry name" value="DNA_methylase_N6_adenine_CS"/>
</dbReference>
<dbReference type="GO" id="GO:0032259">
    <property type="term" value="P:methylation"/>
    <property type="evidence" value="ECO:0007669"/>
    <property type="project" value="InterPro"/>
</dbReference>
<dbReference type="PANTHER" id="PTHR42998:SF1">
    <property type="entry name" value="TYPE I RESTRICTION ENZYME HINDI METHYLASE SUBUNIT"/>
    <property type="match status" value="1"/>
</dbReference>
<proteinExistence type="predicted"/>
<protein>
    <submittedName>
        <fullName evidence="5">Type I Restriction Enzyme</fullName>
    </submittedName>
</protein>
<evidence type="ECO:0000313" key="5">
    <source>
        <dbReference type="EMBL" id="KKQ91735.1"/>
    </source>
</evidence>
<dbReference type="PANTHER" id="PTHR42998">
    <property type="entry name" value="TYPE I RESTRICTION ENZYME HINDVIIP M PROTEIN-RELATED"/>
    <property type="match status" value="1"/>
</dbReference>
<feature type="domain" description="DNA methylase adenine-specific" evidence="3">
    <location>
        <begin position="313"/>
        <end position="605"/>
    </location>
</feature>
<organism evidence="5 6">
    <name type="scientific">Candidatus Woesebacteria bacterium GW2011_GWB1_39_10</name>
    <dbReference type="NCBI Taxonomy" id="1618572"/>
    <lineage>
        <taxon>Bacteria</taxon>
        <taxon>Candidatus Woeseibacteriota</taxon>
    </lineage>
</organism>
<dbReference type="PRINTS" id="PR00507">
    <property type="entry name" value="N12N6MTFRASE"/>
</dbReference>
<dbReference type="SUPFAM" id="SSF53335">
    <property type="entry name" value="S-adenosyl-L-methionine-dependent methyltransferases"/>
    <property type="match status" value="1"/>
</dbReference>
<dbReference type="AlphaFoldDB" id="A0A0G0LUR1"/>
<evidence type="ECO:0000256" key="1">
    <source>
        <dbReference type="ARBA" id="ARBA00022747"/>
    </source>
</evidence>
<feature type="coiled-coil region" evidence="2">
    <location>
        <begin position="184"/>
        <end position="211"/>
    </location>
</feature>
<accession>A0A0G0LUR1</accession>
<dbReference type="InterPro" id="IPR003356">
    <property type="entry name" value="DNA_methylase_A-5"/>
</dbReference>
<dbReference type="Pfam" id="PF02384">
    <property type="entry name" value="N6_Mtase"/>
    <property type="match status" value="1"/>
</dbReference>
<gene>
    <name evidence="5" type="ORF">UT17_C0004G0083</name>
</gene>
<evidence type="ECO:0000259" key="3">
    <source>
        <dbReference type="Pfam" id="PF02384"/>
    </source>
</evidence>
<dbReference type="InterPro" id="IPR052916">
    <property type="entry name" value="Type-I_RE_MTase_Subunit"/>
</dbReference>
<dbReference type="Proteomes" id="UP000034774">
    <property type="component" value="Unassembled WGS sequence"/>
</dbReference>
<evidence type="ECO:0000259" key="4">
    <source>
        <dbReference type="Pfam" id="PF13588"/>
    </source>
</evidence>
<dbReference type="GO" id="GO:0008170">
    <property type="term" value="F:N-methyltransferase activity"/>
    <property type="evidence" value="ECO:0007669"/>
    <property type="project" value="InterPro"/>
</dbReference>
<dbReference type="Gene3D" id="3.40.50.150">
    <property type="entry name" value="Vaccinia Virus protein VP39"/>
    <property type="match status" value="1"/>
</dbReference>
<name>A0A0G0LUR1_9BACT</name>
<evidence type="ECO:0000313" key="6">
    <source>
        <dbReference type="Proteomes" id="UP000034774"/>
    </source>
</evidence>
<dbReference type="PROSITE" id="PS00092">
    <property type="entry name" value="N6_MTASE"/>
    <property type="match status" value="1"/>
</dbReference>
<dbReference type="EMBL" id="LBVU01000004">
    <property type="protein sequence ID" value="KKQ91735.1"/>
    <property type="molecule type" value="Genomic_DNA"/>
</dbReference>
<evidence type="ECO:0000256" key="2">
    <source>
        <dbReference type="SAM" id="Coils"/>
    </source>
</evidence>
<sequence>MNQTKMDTKLNSEIINKIFKNPEVQYGLTEFENIKPSESLDIFEKEKGRFFLKCLKRNIDLSIWNEEKQIGEPEEIVRQLWLFKLTKFYNYPLDRIAVEKEVNFGREVREKAADIVVYKEDKETPQIIIEVKSPEAKDGIEQIKSYLNAEGAPIGVLSNGIVRVILYRPYPHNFENTLRDIPRVDQTIEDVQDAKLTLDQLEKQYDLVKIIKVLEELVLAGAGVDSFNEIFKLIYAKLYDEKYARDRKGELLFRQSTNPQVTYDNIERLFESSTKEWPGMFVDGEKIQLSPSHLSVCVGQLEKVKLLDADLGIIDRAFEYLLPDVAKGKKGQYFTPRHVIDMAVKMLNPKEDEYVIDPASGSGGFLIHAMQWIWDNFMSEKSAETKSDFARKHIYGIDFDDKPVKISRALMLIAGDGRSHIFRLNSLNPQEWKGDDSEKLRARAELLERLHKFNDYDKDRNNQDNFKFFDFDVVLTNPPFAGEIRERQLLNEYELAKNDKGKLKDRSERHILFIERALNLVKPGGRLAIVLPQGVLNNTNMSYIRSWLFDKARILAVVGLNVNTFKPHTGTKTSVLFLQKWEEKQEVPKDYPIFMAVSKKSGKDNSGDYVYKKDEEGQIVTNPKGDPAVDHDLDEIADKFIEFAKNEGFGFWK</sequence>
<dbReference type="Pfam" id="PF13588">
    <property type="entry name" value="HSDR_N_2"/>
    <property type="match status" value="1"/>
</dbReference>
<dbReference type="GO" id="GO:0009307">
    <property type="term" value="P:DNA restriction-modification system"/>
    <property type="evidence" value="ECO:0007669"/>
    <property type="project" value="UniProtKB-KW"/>
</dbReference>
<feature type="domain" description="Type I restriction enzyme R protein N-terminal" evidence="4">
    <location>
        <begin position="73"/>
        <end position="182"/>
    </location>
</feature>
<dbReference type="PATRIC" id="fig|1618572.3.peg.803"/>
<dbReference type="InterPro" id="IPR029063">
    <property type="entry name" value="SAM-dependent_MTases_sf"/>
</dbReference>
<dbReference type="GO" id="GO:0003677">
    <property type="term" value="F:DNA binding"/>
    <property type="evidence" value="ECO:0007669"/>
    <property type="project" value="InterPro"/>
</dbReference>
<keyword evidence="2" id="KW-0175">Coiled coil</keyword>
<dbReference type="STRING" id="1618572.UT17_C0004G0083"/>